<feature type="domain" description="Polysaccharide export protein N-terminal" evidence="2">
    <location>
        <begin position="114"/>
        <end position="188"/>
    </location>
</feature>
<dbReference type="InterPro" id="IPR049712">
    <property type="entry name" value="Poly_export"/>
</dbReference>
<evidence type="ECO:0000259" key="2">
    <source>
        <dbReference type="Pfam" id="PF02563"/>
    </source>
</evidence>
<protein>
    <submittedName>
        <fullName evidence="3">Polysaccharide export protein</fullName>
    </submittedName>
</protein>
<dbReference type="KEGG" id="sde:Sde_3795"/>
<reference evidence="3 4" key="1">
    <citation type="journal article" date="2008" name="PLoS Genet.">
        <title>Complete genome sequence of the complex carbohydrate-degrading marine bacterium, Saccharophagus degradans strain 2-40 T.</title>
        <authorList>
            <person name="Weiner R.M."/>
            <person name="Taylor L.E.II."/>
            <person name="Henrissat B."/>
            <person name="Hauser L."/>
            <person name="Land M."/>
            <person name="Coutinho P.M."/>
            <person name="Rancurel C."/>
            <person name="Saunders E.H."/>
            <person name="Longmire A.G."/>
            <person name="Zhang H."/>
            <person name="Bayer E.A."/>
            <person name="Gilbert H.J."/>
            <person name="Larimer F."/>
            <person name="Zhulin I.B."/>
            <person name="Ekborg N.A."/>
            <person name="Lamed R."/>
            <person name="Richardson P.M."/>
            <person name="Borovok I."/>
            <person name="Hutcheson S."/>
        </authorList>
    </citation>
    <scope>NUCLEOTIDE SEQUENCE [LARGE SCALE GENOMIC DNA]</scope>
    <source>
        <strain evidence="4">2-40 / ATCC 43961 / DSM 17024</strain>
    </source>
</reference>
<evidence type="ECO:0000313" key="3">
    <source>
        <dbReference type="EMBL" id="ABD83050.1"/>
    </source>
</evidence>
<dbReference type="PANTHER" id="PTHR33619">
    <property type="entry name" value="POLYSACCHARIDE EXPORT PROTEIN GFCE-RELATED"/>
    <property type="match status" value="1"/>
</dbReference>
<dbReference type="eggNOG" id="COG1596">
    <property type="taxonomic scope" value="Bacteria"/>
</dbReference>
<dbReference type="OrthoDB" id="494751at2"/>
<dbReference type="Pfam" id="PF02563">
    <property type="entry name" value="Poly_export"/>
    <property type="match status" value="1"/>
</dbReference>
<keyword evidence="4" id="KW-1185">Reference proteome</keyword>
<name>Q21E29_SACD2</name>
<evidence type="ECO:0000313" key="4">
    <source>
        <dbReference type="Proteomes" id="UP000001947"/>
    </source>
</evidence>
<dbReference type="PANTHER" id="PTHR33619:SF3">
    <property type="entry name" value="POLYSACCHARIDE EXPORT PROTEIN GFCE-RELATED"/>
    <property type="match status" value="1"/>
</dbReference>
<dbReference type="Proteomes" id="UP000001947">
    <property type="component" value="Chromosome"/>
</dbReference>
<dbReference type="AlphaFoldDB" id="Q21E29"/>
<accession>Q21E29</accession>
<dbReference type="InterPro" id="IPR003715">
    <property type="entry name" value="Poly_export_N"/>
</dbReference>
<sequence length="433" mass="46659">MQTENSLLSHLKQVAIQSSKGLLVCVIAAISIGCTQQHAIQTPANPSQKFYGNSDENGEHVTHIDTSKYVFASNKSCERVGDEHKATHYRADQALLQGHVVGSAQAPVSIYNKDLPLSPGDMLDVQIENGEGFNGQYVVDPDGSIQLPLISPIRIAGIGVAGTAEKIEIALVRAGIFKPEFTRVSVRVLHWAEINVTVTGAVFEPGRVRINENHQESIVAERVAAVGDFATRRSIVEAIRTASGIRPDAKLDQVILVRNGWQIELNLSGIVSGNPVQDVALVNGDHIVVPTTGCFQSALVRPSQITPKGFRVFMSNLTVPSTDNAGSAVGRYSSSLPYGTTLLQAVVSANCVGGTQLTNAPRKVVLASRNPLTSEYQVIERSIEQLMRSAGREDINPFLMPNDAIACYDSDVSNLRDFARTLGEVITPLNVIF</sequence>
<organism evidence="3 4">
    <name type="scientific">Saccharophagus degradans (strain 2-40 / ATCC 43961 / DSM 17024)</name>
    <dbReference type="NCBI Taxonomy" id="203122"/>
    <lineage>
        <taxon>Bacteria</taxon>
        <taxon>Pseudomonadati</taxon>
        <taxon>Pseudomonadota</taxon>
        <taxon>Gammaproteobacteria</taxon>
        <taxon>Cellvibrionales</taxon>
        <taxon>Cellvibrionaceae</taxon>
        <taxon>Saccharophagus</taxon>
    </lineage>
</organism>
<proteinExistence type="predicted"/>
<dbReference type="GO" id="GO:0015159">
    <property type="term" value="F:polysaccharide transmembrane transporter activity"/>
    <property type="evidence" value="ECO:0007669"/>
    <property type="project" value="InterPro"/>
</dbReference>
<dbReference type="HOGENOM" id="CLU_054170_0_0_6"/>
<dbReference type="Gene3D" id="3.10.560.10">
    <property type="entry name" value="Outer membrane lipoprotein wza domain like"/>
    <property type="match status" value="1"/>
</dbReference>
<evidence type="ECO:0000256" key="1">
    <source>
        <dbReference type="ARBA" id="ARBA00022729"/>
    </source>
</evidence>
<keyword evidence="1" id="KW-0732">Signal</keyword>
<dbReference type="GeneID" id="98615398"/>
<dbReference type="EMBL" id="CP000282">
    <property type="protein sequence ID" value="ABD83050.1"/>
    <property type="molecule type" value="Genomic_DNA"/>
</dbReference>
<dbReference type="STRING" id="203122.Sde_3795"/>
<dbReference type="RefSeq" id="WP_011470265.1">
    <property type="nucleotide sequence ID" value="NC_007912.1"/>
</dbReference>
<gene>
    <name evidence="3" type="ordered locus">Sde_3795</name>
</gene>